<keyword evidence="1" id="KW-0479">Metal-binding</keyword>
<dbReference type="PANTHER" id="PTHR45911">
    <property type="entry name" value="C2 DOMAIN-CONTAINING PROTEIN"/>
    <property type="match status" value="1"/>
</dbReference>
<dbReference type="OMA" id="PAECKYV"/>
<dbReference type="GO" id="GO:0005509">
    <property type="term" value="F:calcium ion binding"/>
    <property type="evidence" value="ECO:0007669"/>
    <property type="project" value="TreeGrafter"/>
</dbReference>
<organism evidence="4 5">
    <name type="scientific">Romanomermis culicivorax</name>
    <name type="common">Nematode worm</name>
    <dbReference type="NCBI Taxonomy" id="13658"/>
    <lineage>
        <taxon>Eukaryota</taxon>
        <taxon>Metazoa</taxon>
        <taxon>Ecdysozoa</taxon>
        <taxon>Nematoda</taxon>
        <taxon>Enoplea</taxon>
        <taxon>Dorylaimia</taxon>
        <taxon>Mermithida</taxon>
        <taxon>Mermithoidea</taxon>
        <taxon>Mermithidae</taxon>
        <taxon>Romanomermis</taxon>
    </lineage>
</organism>
<dbReference type="AlphaFoldDB" id="A0A915J4J8"/>
<dbReference type="SUPFAM" id="SSF49562">
    <property type="entry name" value="C2 domain (Calcium/lipid-binding domain, CaLB)"/>
    <property type="match status" value="1"/>
</dbReference>
<dbReference type="Pfam" id="PF00168">
    <property type="entry name" value="C2"/>
    <property type="match status" value="1"/>
</dbReference>
<sequence length="137" mass="16043">MQIFSDVEDINANLEIGVFDEDKESHDFLGKIIVPLLEMQSGQSEWFVLKDKNLENKSKGRILLRFDLKWNPIKAAFRTFEPAECKYVRTSVKFQKAIFMRLVDRLKKIIDSIILSVSFTKSCFTWEYPVRSIVAFL</sequence>
<accession>A0A915J4J8</accession>
<feature type="domain" description="C2" evidence="3">
    <location>
        <begin position="7"/>
        <end position="47"/>
    </location>
</feature>
<dbReference type="InterPro" id="IPR000008">
    <property type="entry name" value="C2_dom"/>
</dbReference>
<dbReference type="WBParaSite" id="nRc.2.0.1.t21346-RA">
    <property type="protein sequence ID" value="nRc.2.0.1.t21346-RA"/>
    <property type="gene ID" value="nRc.2.0.1.g21346"/>
</dbReference>
<dbReference type="InterPro" id="IPR035892">
    <property type="entry name" value="C2_domain_sf"/>
</dbReference>
<dbReference type="GO" id="GO:0016020">
    <property type="term" value="C:membrane"/>
    <property type="evidence" value="ECO:0007669"/>
    <property type="project" value="TreeGrafter"/>
</dbReference>
<protein>
    <submittedName>
        <fullName evidence="5">C2 domain-containing protein</fullName>
    </submittedName>
</protein>
<evidence type="ECO:0000313" key="5">
    <source>
        <dbReference type="WBParaSite" id="nRc.2.0.1.t21346-RA"/>
    </source>
</evidence>
<reference evidence="5" key="1">
    <citation type="submission" date="2022-11" db="UniProtKB">
        <authorList>
            <consortium name="WormBaseParasite"/>
        </authorList>
    </citation>
    <scope>IDENTIFICATION</scope>
</reference>
<evidence type="ECO:0000313" key="4">
    <source>
        <dbReference type="Proteomes" id="UP000887565"/>
    </source>
</evidence>
<keyword evidence="2" id="KW-0106">Calcium</keyword>
<evidence type="ECO:0000256" key="2">
    <source>
        <dbReference type="ARBA" id="ARBA00022837"/>
    </source>
</evidence>
<dbReference type="PANTHER" id="PTHR45911:SF4">
    <property type="entry name" value="MULTIPLE C2 AND TRANSMEMBRANE DOMAIN-CONTAINING PROTEIN"/>
    <property type="match status" value="1"/>
</dbReference>
<proteinExistence type="predicted"/>
<keyword evidence="4" id="KW-1185">Reference proteome</keyword>
<evidence type="ECO:0000256" key="1">
    <source>
        <dbReference type="ARBA" id="ARBA00022723"/>
    </source>
</evidence>
<dbReference type="Gene3D" id="2.60.40.150">
    <property type="entry name" value="C2 domain"/>
    <property type="match status" value="1"/>
</dbReference>
<evidence type="ECO:0000259" key="3">
    <source>
        <dbReference type="Pfam" id="PF00168"/>
    </source>
</evidence>
<dbReference type="Proteomes" id="UP000887565">
    <property type="component" value="Unplaced"/>
</dbReference>
<name>A0A915J4J8_ROMCU</name>